<organism evidence="3 4">
    <name type="scientific">Gordonia otitidis (strain DSM 44809 / CCUG 52243 / JCM 12355 / NBRC 100426 / IFM 10032)</name>
    <dbReference type="NCBI Taxonomy" id="1108044"/>
    <lineage>
        <taxon>Bacteria</taxon>
        <taxon>Bacillati</taxon>
        <taxon>Actinomycetota</taxon>
        <taxon>Actinomycetes</taxon>
        <taxon>Mycobacteriales</taxon>
        <taxon>Gordoniaceae</taxon>
        <taxon>Gordonia</taxon>
    </lineage>
</organism>
<feature type="domain" description="DUF2786" evidence="2">
    <location>
        <begin position="4"/>
        <end position="42"/>
    </location>
</feature>
<sequence>MNEKLLTRIGNLLRQAEGTDNEHEAASFTEAAQRLATSNSIDLELARARASDRDKPRVPITRMIEIGEKGKKGLRNYVRLFIAIAHSNDVIVDVARTSTFVIAHGFADDIDVVEALYVSLVVQMVTASDAYLSRGEWRSHQVTRVKTVEDFWTGRRSQVAVTKPMTKLVARMQFQAEFTECIGDRLAAARRDALDDAIRADDSEVGSSTSTALVMRDKEVAVQDFYKQASSARGTWRGGRETAHSAHARSAGRTAAQQASLGADTAHTLGGASRALSR</sequence>
<dbReference type="Proteomes" id="UP000005038">
    <property type="component" value="Unassembled WGS sequence"/>
</dbReference>
<accession>H5TS64</accession>
<dbReference type="InterPro" id="IPR024498">
    <property type="entry name" value="DUF2786"/>
</dbReference>
<gene>
    <name evidence="3" type="ORF">GOOTI_207_00070</name>
</gene>
<reference evidence="3" key="1">
    <citation type="submission" date="2012-02" db="EMBL/GenBank/DDBJ databases">
        <title>Whole genome shotgun sequence of Gordonia otitidis NBRC 100426.</title>
        <authorList>
            <person name="Yoshida I."/>
            <person name="Hosoyama A."/>
            <person name="Tsuchikane K."/>
            <person name="Katsumata H."/>
            <person name="Yamazaki S."/>
            <person name="Fujita N."/>
        </authorList>
    </citation>
    <scope>NUCLEOTIDE SEQUENCE [LARGE SCALE GENOMIC DNA]</scope>
    <source>
        <strain evidence="3">NBRC 100426</strain>
    </source>
</reference>
<evidence type="ECO:0000259" key="2">
    <source>
        <dbReference type="Pfam" id="PF10979"/>
    </source>
</evidence>
<dbReference type="EMBL" id="BAFB01000207">
    <property type="protein sequence ID" value="GAB36322.1"/>
    <property type="molecule type" value="Genomic_DNA"/>
</dbReference>
<keyword evidence="4" id="KW-1185">Reference proteome</keyword>
<proteinExistence type="predicted"/>
<dbReference type="Pfam" id="PF10979">
    <property type="entry name" value="DUF2786"/>
    <property type="match status" value="1"/>
</dbReference>
<name>H5TS64_GORO1</name>
<protein>
    <recommendedName>
        <fullName evidence="2">DUF2786 domain-containing protein</fullName>
    </recommendedName>
</protein>
<evidence type="ECO:0000313" key="4">
    <source>
        <dbReference type="Proteomes" id="UP000005038"/>
    </source>
</evidence>
<evidence type="ECO:0000256" key="1">
    <source>
        <dbReference type="SAM" id="MobiDB-lite"/>
    </source>
</evidence>
<feature type="region of interest" description="Disordered" evidence="1">
    <location>
        <begin position="233"/>
        <end position="278"/>
    </location>
</feature>
<dbReference type="OrthoDB" id="4760874at2"/>
<dbReference type="AlphaFoldDB" id="H5TS64"/>
<evidence type="ECO:0000313" key="3">
    <source>
        <dbReference type="EMBL" id="GAB36322.1"/>
    </source>
</evidence>
<comment type="caution">
    <text evidence="3">The sequence shown here is derived from an EMBL/GenBank/DDBJ whole genome shotgun (WGS) entry which is preliminary data.</text>
</comment>
<dbReference type="RefSeq" id="WP_007240504.1">
    <property type="nucleotide sequence ID" value="NZ_BAFB01000207.1"/>
</dbReference>
<dbReference type="STRING" id="1108044.GOOTI_207_00070"/>